<reference evidence="2 3" key="1">
    <citation type="submission" date="2023-11" db="EMBL/GenBank/DDBJ databases">
        <title>Actinomadura monticuli sp. nov., isolated from volcanic ash.</title>
        <authorList>
            <person name="Lee S.D."/>
            <person name="Yang H."/>
            <person name="Kim I.S."/>
        </authorList>
    </citation>
    <scope>NUCLEOTIDE SEQUENCE [LARGE SCALE GENOMIC DNA]</scope>
    <source>
        <strain evidence="2 3">DLS-62</strain>
    </source>
</reference>
<keyword evidence="1" id="KW-0472">Membrane</keyword>
<feature type="transmembrane region" description="Helical" evidence="1">
    <location>
        <begin position="174"/>
        <end position="194"/>
    </location>
</feature>
<sequence>MSILLDTAFLTWVNKGTGVAVALIGALVVSPDGTRWFVRWTWRRATFWRREHHSGSATLRGTGTMSAAGYMIPVRSWPEDLPTKEQLKRIRGWLTDVEHKVGKLGVDLAKHERDTKKALEEVTRKHEAGFQELRSLIRQMEASEARVDGRALPVIGWGILLSGIPELLAKSATATYSLCVIGVVATIGVSVSVYREYRRANRRRSSGSP</sequence>
<organism evidence="2 3">
    <name type="scientific">Actinomadura monticuli</name>
    <dbReference type="NCBI Taxonomy" id="3097367"/>
    <lineage>
        <taxon>Bacteria</taxon>
        <taxon>Bacillati</taxon>
        <taxon>Actinomycetota</taxon>
        <taxon>Actinomycetes</taxon>
        <taxon>Streptosporangiales</taxon>
        <taxon>Thermomonosporaceae</taxon>
        <taxon>Actinomadura</taxon>
    </lineage>
</organism>
<proteinExistence type="predicted"/>
<evidence type="ECO:0000256" key="1">
    <source>
        <dbReference type="SAM" id="Phobius"/>
    </source>
</evidence>
<protein>
    <submittedName>
        <fullName evidence="2">Uncharacterized protein</fullName>
    </submittedName>
</protein>
<dbReference type="EMBL" id="JAXCEI010000023">
    <property type="protein sequence ID" value="MFA1544027.1"/>
    <property type="molecule type" value="Genomic_DNA"/>
</dbReference>
<gene>
    <name evidence="2" type="ORF">SM611_34290</name>
</gene>
<dbReference type="RefSeq" id="WP_371954511.1">
    <property type="nucleotide sequence ID" value="NZ_JAXCEI010000023.1"/>
</dbReference>
<name>A0ABV4QLG8_9ACTN</name>
<keyword evidence="3" id="KW-1185">Reference proteome</keyword>
<accession>A0ABV4QLG8</accession>
<keyword evidence="1" id="KW-1133">Transmembrane helix</keyword>
<keyword evidence="1" id="KW-0812">Transmembrane</keyword>
<evidence type="ECO:0000313" key="3">
    <source>
        <dbReference type="Proteomes" id="UP001569963"/>
    </source>
</evidence>
<dbReference type="Proteomes" id="UP001569963">
    <property type="component" value="Unassembled WGS sequence"/>
</dbReference>
<comment type="caution">
    <text evidence="2">The sequence shown here is derived from an EMBL/GenBank/DDBJ whole genome shotgun (WGS) entry which is preliminary data.</text>
</comment>
<evidence type="ECO:0000313" key="2">
    <source>
        <dbReference type="EMBL" id="MFA1544027.1"/>
    </source>
</evidence>